<gene>
    <name evidence="1" type="ORF">C1H71_11330</name>
</gene>
<evidence type="ECO:0000313" key="1">
    <source>
        <dbReference type="EMBL" id="QBC44062.1"/>
    </source>
</evidence>
<dbReference type="KEGG" id="ifl:C1H71_11330"/>
<dbReference type="Proteomes" id="UP000515917">
    <property type="component" value="Chromosome"/>
</dbReference>
<dbReference type="RefSeq" id="WP_130106617.1">
    <property type="nucleotide sequence ID" value="NZ_CP025781.1"/>
</dbReference>
<sequence length="327" mass="36814">MAKTIKIFDVTCMRGDVATGVISDELYANSRHQLKVRVSITLNAAETLSETEKNSIKIVEQSSSTMPAQWVSSKTNTGYTQGLLTPSNMTNQGLRGVLCEPALDGEEIASQNSKTVPEVFYFYLSCDDPTLDTKNLVAFIHIDGGSDLTSGDLLYNKVLTIKPKRPYTIDSTQLISNPEQLIYNNPMGKEDEYSVSLFTWTLPWGLRFFSGSSSYVITGSEYPAGTRIWSTTQNEDPIICHLLLEAEKIDFIAGQFATLRDFDSTHVTVPYHNNTIRASKAWKDGWYYSEPVTWLDNSLTIIDIYGCKHAYVLYDENYGHYIRIRNI</sequence>
<organism evidence="1 2">
    <name type="scientific">Iodobacter fluviatilis</name>
    <dbReference type="NCBI Taxonomy" id="537"/>
    <lineage>
        <taxon>Bacteria</taxon>
        <taxon>Pseudomonadati</taxon>
        <taxon>Pseudomonadota</taxon>
        <taxon>Betaproteobacteria</taxon>
        <taxon>Neisseriales</taxon>
        <taxon>Chitinibacteraceae</taxon>
        <taxon>Iodobacter</taxon>
    </lineage>
</organism>
<name>A0A7G3GAH8_9NEIS</name>
<reference evidence="1 2" key="1">
    <citation type="submission" date="2018-01" db="EMBL/GenBank/DDBJ databases">
        <title>Genome sequence of Iodobacter sp. strain PCH194 isolated from Indian Trans-Himalaya.</title>
        <authorList>
            <person name="Kumar V."/>
            <person name="Thakur V."/>
            <person name="Kumar S."/>
            <person name="Singh D."/>
        </authorList>
    </citation>
    <scope>NUCLEOTIDE SEQUENCE [LARGE SCALE GENOMIC DNA]</scope>
    <source>
        <strain evidence="1 2">PCH194</strain>
    </source>
</reference>
<keyword evidence="2" id="KW-1185">Reference proteome</keyword>
<proteinExistence type="predicted"/>
<dbReference type="AlphaFoldDB" id="A0A7G3GAH8"/>
<accession>A0A7G3GAH8</accession>
<protein>
    <submittedName>
        <fullName evidence="1">Uncharacterized protein</fullName>
    </submittedName>
</protein>
<evidence type="ECO:0000313" key="2">
    <source>
        <dbReference type="Proteomes" id="UP000515917"/>
    </source>
</evidence>
<dbReference type="EMBL" id="CP025781">
    <property type="protein sequence ID" value="QBC44062.1"/>
    <property type="molecule type" value="Genomic_DNA"/>
</dbReference>